<keyword evidence="20" id="KW-1185">Reference proteome</keyword>
<evidence type="ECO:0000256" key="4">
    <source>
        <dbReference type="ARBA" id="ARBA00022475"/>
    </source>
</evidence>
<comment type="subcellular location">
    <subcellularLocation>
        <location evidence="1">Cell membrane</location>
        <topology evidence="1">Lipid-anchor</topology>
        <topology evidence="1">GPI-anchor</topology>
    </subcellularLocation>
    <subcellularLocation>
        <location evidence="2">Secreted</location>
    </subcellularLocation>
</comment>
<evidence type="ECO:0000259" key="18">
    <source>
        <dbReference type="PROSITE" id="PS52012"/>
    </source>
</evidence>
<keyword evidence="10 15" id="KW-0408">Iron</keyword>
<sequence>MKVTLVVSLAASLVAAQSVGDIPDCAVSCSHIVPVANLCPAAGVVAQKSCVSKLVGGTEIAGCKAADIGCICSNKSFINSIVCCIDETKACTKDELETTLKYAQTLCKASGATLPSTVPTCSASGSPTGSTASSTGTQASGTSSGTATAASGTTAASTSSSTAAAAPFAGGSVGGLAGAVLAMLAL</sequence>
<keyword evidence="13" id="KW-0325">Glycoprotein</keyword>
<proteinExistence type="inferred from homology"/>
<evidence type="ECO:0000256" key="8">
    <source>
        <dbReference type="ARBA" id="ARBA00022723"/>
    </source>
</evidence>
<protein>
    <submittedName>
        <fullName evidence="19">CFEM domain-containing protein</fullName>
    </submittedName>
</protein>
<dbReference type="PROSITE" id="PS52012">
    <property type="entry name" value="CFEM"/>
    <property type="match status" value="1"/>
</dbReference>
<keyword evidence="12 15" id="KW-1015">Disulfide bond</keyword>
<evidence type="ECO:0000256" key="3">
    <source>
        <dbReference type="ARBA" id="ARBA00010031"/>
    </source>
</evidence>
<feature type="disulfide bond" evidence="15">
    <location>
        <begin position="63"/>
        <end position="70"/>
    </location>
</feature>
<dbReference type="InterPro" id="IPR008427">
    <property type="entry name" value="Extracellular_membr_CFEM_dom"/>
</dbReference>
<keyword evidence="7" id="KW-0336">GPI-anchor</keyword>
<evidence type="ECO:0000256" key="9">
    <source>
        <dbReference type="ARBA" id="ARBA00022729"/>
    </source>
</evidence>
<dbReference type="GO" id="GO:0098552">
    <property type="term" value="C:side of membrane"/>
    <property type="evidence" value="ECO:0007669"/>
    <property type="project" value="UniProtKB-KW"/>
</dbReference>
<keyword evidence="14" id="KW-0449">Lipoprotein</keyword>
<reference evidence="19" key="1">
    <citation type="submission" date="2023-01" db="EMBL/GenBank/DDBJ databases">
        <title>The growth and conidiation of Purpureocillium lavendulum are regulated by nitrogen source and histone H3K14 acetylation.</title>
        <authorList>
            <person name="Tang P."/>
            <person name="Han J."/>
            <person name="Zhang C."/>
            <person name="Tang P."/>
            <person name="Qi F."/>
            <person name="Zhang K."/>
            <person name="Liang L."/>
        </authorList>
    </citation>
    <scope>NUCLEOTIDE SEQUENCE</scope>
    <source>
        <strain evidence="19">YMF1.00683</strain>
    </source>
</reference>
<feature type="chain" id="PRO_5044245664" evidence="17">
    <location>
        <begin position="17"/>
        <end position="186"/>
    </location>
</feature>
<evidence type="ECO:0000256" key="15">
    <source>
        <dbReference type="PROSITE-ProRule" id="PRU01356"/>
    </source>
</evidence>
<dbReference type="InterPro" id="IPR051735">
    <property type="entry name" value="CFEM_domain"/>
</dbReference>
<dbReference type="EMBL" id="JAQHRD010000001">
    <property type="protein sequence ID" value="KAJ6445957.1"/>
    <property type="molecule type" value="Genomic_DNA"/>
</dbReference>
<keyword evidence="6 15" id="KW-0349">Heme</keyword>
<evidence type="ECO:0000256" key="1">
    <source>
        <dbReference type="ARBA" id="ARBA00004609"/>
    </source>
</evidence>
<evidence type="ECO:0000256" key="17">
    <source>
        <dbReference type="SAM" id="SignalP"/>
    </source>
</evidence>
<comment type="caution">
    <text evidence="15">Lacks conserved residue(s) required for the propagation of feature annotation.</text>
</comment>
<dbReference type="PANTHER" id="PTHR37928">
    <property type="entry name" value="CFEM DOMAIN PROTEIN (AFU_ORTHOLOGUE AFUA_6G14090)"/>
    <property type="match status" value="1"/>
</dbReference>
<dbReference type="PANTHER" id="PTHR37928:SF2">
    <property type="entry name" value="GPI ANCHORED CFEM DOMAIN PROTEIN (AFU_ORTHOLOGUE AFUA_6G10580)"/>
    <property type="match status" value="1"/>
</dbReference>
<keyword evidence="4" id="KW-1003">Cell membrane</keyword>
<accession>A0AB34G3F9</accession>
<keyword evidence="11" id="KW-0472">Membrane</keyword>
<evidence type="ECO:0000256" key="7">
    <source>
        <dbReference type="ARBA" id="ARBA00022622"/>
    </source>
</evidence>
<feature type="signal peptide" evidence="17">
    <location>
        <begin position="1"/>
        <end position="16"/>
    </location>
</feature>
<evidence type="ECO:0000256" key="11">
    <source>
        <dbReference type="ARBA" id="ARBA00023136"/>
    </source>
</evidence>
<evidence type="ECO:0000256" key="13">
    <source>
        <dbReference type="ARBA" id="ARBA00023180"/>
    </source>
</evidence>
<feature type="region of interest" description="Disordered" evidence="16">
    <location>
        <begin position="125"/>
        <end position="145"/>
    </location>
</feature>
<evidence type="ECO:0000256" key="16">
    <source>
        <dbReference type="SAM" id="MobiDB-lite"/>
    </source>
</evidence>
<keyword evidence="9 17" id="KW-0732">Signal</keyword>
<evidence type="ECO:0000313" key="19">
    <source>
        <dbReference type="EMBL" id="KAJ6445957.1"/>
    </source>
</evidence>
<keyword evidence="8 15" id="KW-0479">Metal-binding</keyword>
<dbReference type="GO" id="GO:0005576">
    <property type="term" value="C:extracellular region"/>
    <property type="evidence" value="ECO:0007669"/>
    <property type="project" value="UniProtKB-SubCell"/>
</dbReference>
<evidence type="ECO:0000256" key="6">
    <source>
        <dbReference type="ARBA" id="ARBA00022617"/>
    </source>
</evidence>
<evidence type="ECO:0000313" key="20">
    <source>
        <dbReference type="Proteomes" id="UP001163105"/>
    </source>
</evidence>
<comment type="caution">
    <text evidence="19">The sequence shown here is derived from an EMBL/GenBank/DDBJ whole genome shotgun (WGS) entry which is preliminary data.</text>
</comment>
<gene>
    <name evidence="19" type="ORF">O9K51_00722</name>
</gene>
<dbReference type="GO" id="GO:0005886">
    <property type="term" value="C:plasma membrane"/>
    <property type="evidence" value="ECO:0007669"/>
    <property type="project" value="UniProtKB-SubCell"/>
</dbReference>
<dbReference type="Pfam" id="PF05730">
    <property type="entry name" value="CFEM"/>
    <property type="match status" value="1"/>
</dbReference>
<evidence type="ECO:0000256" key="2">
    <source>
        <dbReference type="ARBA" id="ARBA00004613"/>
    </source>
</evidence>
<dbReference type="AlphaFoldDB" id="A0AB34G3F9"/>
<name>A0AB34G3F9_9HYPO</name>
<feature type="binding site" description="axial binding residue" evidence="15">
    <location>
        <position position="67"/>
    </location>
    <ligand>
        <name>heme</name>
        <dbReference type="ChEBI" id="CHEBI:30413"/>
    </ligand>
    <ligandPart>
        <name>Fe</name>
        <dbReference type="ChEBI" id="CHEBI:18248"/>
    </ligandPart>
</feature>
<keyword evidence="5" id="KW-0964">Secreted</keyword>
<dbReference type="Proteomes" id="UP001163105">
    <property type="component" value="Unassembled WGS sequence"/>
</dbReference>
<evidence type="ECO:0000256" key="12">
    <source>
        <dbReference type="ARBA" id="ARBA00023157"/>
    </source>
</evidence>
<evidence type="ECO:0000256" key="10">
    <source>
        <dbReference type="ARBA" id="ARBA00023004"/>
    </source>
</evidence>
<comment type="similarity">
    <text evidence="3">Belongs to the RBT5 family.</text>
</comment>
<dbReference type="GO" id="GO:0046872">
    <property type="term" value="F:metal ion binding"/>
    <property type="evidence" value="ECO:0007669"/>
    <property type="project" value="UniProtKB-UniRule"/>
</dbReference>
<organism evidence="19 20">
    <name type="scientific">Purpureocillium lavendulum</name>
    <dbReference type="NCBI Taxonomy" id="1247861"/>
    <lineage>
        <taxon>Eukaryota</taxon>
        <taxon>Fungi</taxon>
        <taxon>Dikarya</taxon>
        <taxon>Ascomycota</taxon>
        <taxon>Pezizomycotina</taxon>
        <taxon>Sordariomycetes</taxon>
        <taxon>Hypocreomycetidae</taxon>
        <taxon>Hypocreales</taxon>
        <taxon>Ophiocordycipitaceae</taxon>
        <taxon>Purpureocillium</taxon>
    </lineage>
</organism>
<evidence type="ECO:0000256" key="5">
    <source>
        <dbReference type="ARBA" id="ARBA00022525"/>
    </source>
</evidence>
<evidence type="ECO:0000256" key="14">
    <source>
        <dbReference type="ARBA" id="ARBA00023288"/>
    </source>
</evidence>
<feature type="domain" description="CFEM" evidence="18">
    <location>
        <begin position="1"/>
        <end position="134"/>
    </location>
</feature>